<keyword evidence="6" id="KW-1133">Transmembrane helix</keyword>
<comment type="caution">
    <text evidence="8">The sequence shown here is derived from an EMBL/GenBank/DDBJ whole genome shotgun (WGS) entry which is preliminary data.</text>
</comment>
<evidence type="ECO:0000256" key="3">
    <source>
        <dbReference type="ARBA" id="ARBA00022691"/>
    </source>
</evidence>
<accession>A0A3N5Y0U6</accession>
<keyword evidence="3" id="KW-0949">S-adenosyl-L-methionine</keyword>
<feature type="domain" description="DTW" evidence="7">
    <location>
        <begin position="26"/>
        <end position="214"/>
    </location>
</feature>
<keyword evidence="6" id="KW-0812">Transmembrane</keyword>
<name>A0A3N5Y0U6_9ALTE</name>
<dbReference type="Proteomes" id="UP000275281">
    <property type="component" value="Unassembled WGS sequence"/>
</dbReference>
<evidence type="ECO:0000256" key="2">
    <source>
        <dbReference type="ARBA" id="ARBA00022679"/>
    </source>
</evidence>
<keyword evidence="4" id="KW-0819">tRNA processing</keyword>
<evidence type="ECO:0000259" key="7">
    <source>
        <dbReference type="SMART" id="SM01144"/>
    </source>
</evidence>
<comment type="similarity">
    <text evidence="5">Belongs to the TDD superfamily. DTWD2 family.</text>
</comment>
<dbReference type="AlphaFoldDB" id="A0A3N5Y0U6"/>
<keyword evidence="2" id="KW-0808">Transferase</keyword>
<dbReference type="InterPro" id="IPR039262">
    <property type="entry name" value="DTWD2/TAPT"/>
</dbReference>
<dbReference type="Pfam" id="PF03942">
    <property type="entry name" value="DTW"/>
    <property type="match status" value="1"/>
</dbReference>
<keyword evidence="6" id="KW-0472">Membrane</keyword>
<dbReference type="GO" id="GO:0016432">
    <property type="term" value="F:tRNA-uridine aminocarboxypropyltransferase activity"/>
    <property type="evidence" value="ECO:0007669"/>
    <property type="project" value="UniProtKB-EC"/>
</dbReference>
<proteinExistence type="inferred from homology"/>
<protein>
    <recommendedName>
        <fullName evidence="1">tRNA-uridine aminocarboxypropyltransferase</fullName>
        <ecNumber evidence="1">2.5.1.25</ecNumber>
    </recommendedName>
</protein>
<reference evidence="8 9" key="1">
    <citation type="submission" date="2018-11" db="EMBL/GenBank/DDBJ databases">
        <authorList>
            <person name="Ye M.-Q."/>
            <person name="Du Z.-J."/>
        </authorList>
    </citation>
    <scope>NUCLEOTIDE SEQUENCE [LARGE SCALE GENOMIC DNA]</scope>
    <source>
        <strain evidence="8 9">U0105</strain>
    </source>
</reference>
<dbReference type="SMART" id="SM01144">
    <property type="entry name" value="DTW"/>
    <property type="match status" value="1"/>
</dbReference>
<evidence type="ECO:0000313" key="9">
    <source>
        <dbReference type="Proteomes" id="UP000275281"/>
    </source>
</evidence>
<evidence type="ECO:0000313" key="8">
    <source>
        <dbReference type="EMBL" id="RPJ66750.1"/>
    </source>
</evidence>
<organism evidence="8 9">
    <name type="scientific">Alteromonas sediminis</name>
    <dbReference type="NCBI Taxonomy" id="2259342"/>
    <lineage>
        <taxon>Bacteria</taxon>
        <taxon>Pseudomonadati</taxon>
        <taxon>Pseudomonadota</taxon>
        <taxon>Gammaproteobacteria</taxon>
        <taxon>Alteromonadales</taxon>
        <taxon>Alteromonadaceae</taxon>
        <taxon>Alteromonas/Salinimonas group</taxon>
        <taxon>Alteromonas</taxon>
    </lineage>
</organism>
<evidence type="ECO:0000256" key="4">
    <source>
        <dbReference type="ARBA" id="ARBA00022694"/>
    </source>
</evidence>
<dbReference type="InterPro" id="IPR005636">
    <property type="entry name" value="DTW"/>
</dbReference>
<sequence length="219" mass="25006">MPLGTQDTVWYILVWIEVSVLVIAALRTYCQKCQYPQSVCVCQFVPVIASPIQIHVLQHKRERSNAKNTVRLVQLAIPDLFVHCIENDEDIVNAIEALPSGRLAVFYPCERSFTLEEKHEDITPALYAALVFIDGSWKQAGGIARKLPTDKRLDFFHFNSIPSSRYTIRHTNKEYALSTLEAVAVALDKLFDISQHPLLALLDEFQNHWQGPTSHRRHV</sequence>
<dbReference type="EC" id="2.5.1.25" evidence="1"/>
<dbReference type="EMBL" id="RPOK01000003">
    <property type="protein sequence ID" value="RPJ66750.1"/>
    <property type="molecule type" value="Genomic_DNA"/>
</dbReference>
<dbReference type="OrthoDB" id="268835at2"/>
<feature type="transmembrane region" description="Helical" evidence="6">
    <location>
        <begin position="9"/>
        <end position="29"/>
    </location>
</feature>
<gene>
    <name evidence="8" type="ORF">DRW07_11790</name>
</gene>
<evidence type="ECO:0000256" key="5">
    <source>
        <dbReference type="ARBA" id="ARBA00034489"/>
    </source>
</evidence>
<dbReference type="PANTHER" id="PTHR21392">
    <property type="entry name" value="TRNA-URIDINE AMINOCARBOXYPROPYLTRANSFERASE 2"/>
    <property type="match status" value="1"/>
</dbReference>
<keyword evidence="9" id="KW-1185">Reference proteome</keyword>
<dbReference type="PANTHER" id="PTHR21392:SF0">
    <property type="entry name" value="TRNA-URIDINE AMINOCARBOXYPROPYLTRANSFERASE 2"/>
    <property type="match status" value="1"/>
</dbReference>
<evidence type="ECO:0000256" key="1">
    <source>
        <dbReference type="ARBA" id="ARBA00012386"/>
    </source>
</evidence>
<evidence type="ECO:0000256" key="6">
    <source>
        <dbReference type="SAM" id="Phobius"/>
    </source>
</evidence>
<dbReference type="GO" id="GO:0008033">
    <property type="term" value="P:tRNA processing"/>
    <property type="evidence" value="ECO:0007669"/>
    <property type="project" value="UniProtKB-KW"/>
</dbReference>